<dbReference type="InterPro" id="IPR036641">
    <property type="entry name" value="HPT_dom_sf"/>
</dbReference>
<dbReference type="Pfam" id="PF01627">
    <property type="entry name" value="Hpt"/>
    <property type="match status" value="1"/>
</dbReference>
<dbReference type="InterPro" id="IPR008207">
    <property type="entry name" value="Sig_transdc_His_kin_Hpt_dom"/>
</dbReference>
<gene>
    <name evidence="2" type="ORF">LCGC14_1343240</name>
</gene>
<protein>
    <recommendedName>
        <fullName evidence="1">HPt domain-containing protein</fullName>
    </recommendedName>
</protein>
<proteinExistence type="predicted"/>
<accession>A0A0F9MTY8</accession>
<reference evidence="2" key="1">
    <citation type="journal article" date="2015" name="Nature">
        <title>Complex archaea that bridge the gap between prokaryotes and eukaryotes.</title>
        <authorList>
            <person name="Spang A."/>
            <person name="Saw J.H."/>
            <person name="Jorgensen S.L."/>
            <person name="Zaremba-Niedzwiedzka K."/>
            <person name="Martijn J."/>
            <person name="Lind A.E."/>
            <person name="van Eijk R."/>
            <person name="Schleper C."/>
            <person name="Guy L."/>
            <person name="Ettema T.J."/>
        </authorList>
    </citation>
    <scope>NUCLEOTIDE SEQUENCE</scope>
</reference>
<evidence type="ECO:0000313" key="2">
    <source>
        <dbReference type="EMBL" id="KKM80110.1"/>
    </source>
</evidence>
<dbReference type="PROSITE" id="PS50894">
    <property type="entry name" value="HPT"/>
    <property type="match status" value="1"/>
</dbReference>
<dbReference type="GO" id="GO:0000160">
    <property type="term" value="P:phosphorelay signal transduction system"/>
    <property type="evidence" value="ECO:0007669"/>
    <property type="project" value="InterPro"/>
</dbReference>
<dbReference type="Gene3D" id="1.20.120.160">
    <property type="entry name" value="HPT domain"/>
    <property type="match status" value="1"/>
</dbReference>
<organism evidence="2">
    <name type="scientific">marine sediment metagenome</name>
    <dbReference type="NCBI Taxonomy" id="412755"/>
    <lineage>
        <taxon>unclassified sequences</taxon>
        <taxon>metagenomes</taxon>
        <taxon>ecological metagenomes</taxon>
    </lineage>
</organism>
<dbReference type="EMBL" id="LAZR01008232">
    <property type="protein sequence ID" value="KKM80110.1"/>
    <property type="molecule type" value="Genomic_DNA"/>
</dbReference>
<comment type="caution">
    <text evidence="2">The sequence shown here is derived from an EMBL/GenBank/DDBJ whole genome shotgun (WGS) entry which is preliminary data.</text>
</comment>
<dbReference type="AlphaFoldDB" id="A0A0F9MTY8"/>
<feature type="domain" description="HPt" evidence="1">
    <location>
        <begin position="15"/>
        <end position="109"/>
    </location>
</feature>
<name>A0A0F9MTY8_9ZZZZ</name>
<dbReference type="SUPFAM" id="SSF47226">
    <property type="entry name" value="Histidine-containing phosphotransfer domain, HPT domain"/>
    <property type="match status" value="1"/>
</dbReference>
<sequence>MIYNLDKINEMAEGDEDFINSVISVFLEEVPQDLEGLEIALNNKDHEQAYQLAHKIKPNVDLLGMDQTRATALEIETMGKQEADISQMTELFQILKKDINQVVGELKNDFNR</sequence>
<evidence type="ECO:0000259" key="1">
    <source>
        <dbReference type="PROSITE" id="PS50894"/>
    </source>
</evidence>